<accession>A0A517YBF1</accession>
<dbReference type="PANTHER" id="PTHR30625">
    <property type="entry name" value="PROTEIN TOLQ"/>
    <property type="match status" value="1"/>
</dbReference>
<gene>
    <name evidence="9" type="ORF">ETAA8_26710</name>
</gene>
<sequence>MNISAIAGVVDKACYLLLTLNFFWGLYCVIIAFRRLSQLAFKNRQQLNEFTDEVMNKLRDKQYDAAAEMCDGDVRAFPQLAHAAIVSRSYGFEPQRQIVTEMLTQDILAEFEFRTGWIAVTIKSGPLLGLFGTVMGMMAAFSTIGSGAKVEPHDIARDISIALICTALGLLTAIPFNFLLASINNRLKKLQDGVSSSMLRVLEHFKHQRVRAA</sequence>
<keyword evidence="6" id="KW-0653">Protein transport</keyword>
<protein>
    <submittedName>
        <fullName evidence="9">Colicin uptake protein TolQ</fullName>
    </submittedName>
</protein>
<evidence type="ECO:0000259" key="8">
    <source>
        <dbReference type="Pfam" id="PF01618"/>
    </source>
</evidence>
<dbReference type="KEGG" id="aagg:ETAA8_26710"/>
<dbReference type="Pfam" id="PF01618">
    <property type="entry name" value="MotA_ExbB"/>
    <property type="match status" value="1"/>
</dbReference>
<evidence type="ECO:0000313" key="10">
    <source>
        <dbReference type="Proteomes" id="UP000315017"/>
    </source>
</evidence>
<reference evidence="9 10" key="1">
    <citation type="submission" date="2019-02" db="EMBL/GenBank/DDBJ databases">
        <title>Deep-cultivation of Planctomycetes and their phenomic and genomic characterization uncovers novel biology.</title>
        <authorList>
            <person name="Wiegand S."/>
            <person name="Jogler M."/>
            <person name="Boedeker C."/>
            <person name="Pinto D."/>
            <person name="Vollmers J."/>
            <person name="Rivas-Marin E."/>
            <person name="Kohn T."/>
            <person name="Peeters S.H."/>
            <person name="Heuer A."/>
            <person name="Rast P."/>
            <person name="Oberbeckmann S."/>
            <person name="Bunk B."/>
            <person name="Jeske O."/>
            <person name="Meyerdierks A."/>
            <person name="Storesund J.E."/>
            <person name="Kallscheuer N."/>
            <person name="Luecker S."/>
            <person name="Lage O.M."/>
            <person name="Pohl T."/>
            <person name="Merkel B.J."/>
            <person name="Hornburger P."/>
            <person name="Mueller R.-W."/>
            <person name="Bruemmer F."/>
            <person name="Labrenz M."/>
            <person name="Spormann A.M."/>
            <person name="Op den Camp H."/>
            <person name="Overmann J."/>
            <person name="Amann R."/>
            <person name="Jetten M.S.M."/>
            <person name="Mascher T."/>
            <person name="Medema M.H."/>
            <person name="Devos D.P."/>
            <person name="Kaster A.-K."/>
            <person name="Ovreas L."/>
            <person name="Rohde M."/>
            <person name="Galperin M.Y."/>
            <person name="Jogler C."/>
        </authorList>
    </citation>
    <scope>NUCLEOTIDE SEQUENCE [LARGE SCALE GENOMIC DNA]</scope>
    <source>
        <strain evidence="9 10">ETA_A8</strain>
    </source>
</reference>
<dbReference type="RefSeq" id="WP_145088523.1">
    <property type="nucleotide sequence ID" value="NZ_CP036274.1"/>
</dbReference>
<organism evidence="9 10">
    <name type="scientific">Anatilimnocola aggregata</name>
    <dbReference type="NCBI Taxonomy" id="2528021"/>
    <lineage>
        <taxon>Bacteria</taxon>
        <taxon>Pseudomonadati</taxon>
        <taxon>Planctomycetota</taxon>
        <taxon>Planctomycetia</taxon>
        <taxon>Pirellulales</taxon>
        <taxon>Pirellulaceae</taxon>
        <taxon>Anatilimnocola</taxon>
    </lineage>
</organism>
<feature type="domain" description="MotA/TolQ/ExbB proton channel" evidence="8">
    <location>
        <begin position="97"/>
        <end position="191"/>
    </location>
</feature>
<feature type="transmembrane region" description="Helical" evidence="7">
    <location>
        <begin position="15"/>
        <end position="33"/>
    </location>
</feature>
<dbReference type="EMBL" id="CP036274">
    <property type="protein sequence ID" value="QDU27583.1"/>
    <property type="molecule type" value="Genomic_DNA"/>
</dbReference>
<dbReference type="PANTHER" id="PTHR30625:SF17">
    <property type="entry name" value="TOLQ-RELATED"/>
    <property type="match status" value="1"/>
</dbReference>
<evidence type="ECO:0000256" key="7">
    <source>
        <dbReference type="SAM" id="Phobius"/>
    </source>
</evidence>
<dbReference type="Proteomes" id="UP000315017">
    <property type="component" value="Chromosome"/>
</dbReference>
<keyword evidence="5 7" id="KW-0472">Membrane</keyword>
<evidence type="ECO:0000256" key="3">
    <source>
        <dbReference type="ARBA" id="ARBA00022692"/>
    </source>
</evidence>
<evidence type="ECO:0000256" key="4">
    <source>
        <dbReference type="ARBA" id="ARBA00022989"/>
    </source>
</evidence>
<dbReference type="OrthoDB" id="9809716at2"/>
<evidence type="ECO:0000256" key="1">
    <source>
        <dbReference type="ARBA" id="ARBA00004651"/>
    </source>
</evidence>
<feature type="transmembrane region" description="Helical" evidence="7">
    <location>
        <begin position="159"/>
        <end position="180"/>
    </location>
</feature>
<keyword evidence="3 7" id="KW-0812">Transmembrane</keyword>
<comment type="subcellular location">
    <subcellularLocation>
        <location evidence="1">Cell membrane</location>
        <topology evidence="1">Multi-pass membrane protein</topology>
    </subcellularLocation>
    <subcellularLocation>
        <location evidence="6">Membrane</location>
        <topology evidence="6">Multi-pass membrane protein</topology>
    </subcellularLocation>
</comment>
<name>A0A517YBF1_9BACT</name>
<feature type="transmembrane region" description="Helical" evidence="7">
    <location>
        <begin position="127"/>
        <end position="147"/>
    </location>
</feature>
<evidence type="ECO:0000256" key="6">
    <source>
        <dbReference type="RuleBase" id="RU004057"/>
    </source>
</evidence>
<dbReference type="InterPro" id="IPR050790">
    <property type="entry name" value="ExbB/TolQ_transport"/>
</dbReference>
<evidence type="ECO:0000313" key="9">
    <source>
        <dbReference type="EMBL" id="QDU27583.1"/>
    </source>
</evidence>
<comment type="similarity">
    <text evidence="6">Belongs to the exbB/tolQ family.</text>
</comment>
<keyword evidence="4 7" id="KW-1133">Transmembrane helix</keyword>
<evidence type="ECO:0000256" key="5">
    <source>
        <dbReference type="ARBA" id="ARBA00023136"/>
    </source>
</evidence>
<dbReference type="AlphaFoldDB" id="A0A517YBF1"/>
<proteinExistence type="inferred from homology"/>
<keyword evidence="2" id="KW-1003">Cell membrane</keyword>
<dbReference type="GO" id="GO:0005886">
    <property type="term" value="C:plasma membrane"/>
    <property type="evidence" value="ECO:0007669"/>
    <property type="project" value="UniProtKB-SubCell"/>
</dbReference>
<evidence type="ECO:0000256" key="2">
    <source>
        <dbReference type="ARBA" id="ARBA00022475"/>
    </source>
</evidence>
<dbReference type="InterPro" id="IPR002898">
    <property type="entry name" value="MotA_ExbB_proton_chnl"/>
</dbReference>
<keyword evidence="10" id="KW-1185">Reference proteome</keyword>
<keyword evidence="6" id="KW-0813">Transport</keyword>
<dbReference type="GO" id="GO:0017038">
    <property type="term" value="P:protein import"/>
    <property type="evidence" value="ECO:0007669"/>
    <property type="project" value="TreeGrafter"/>
</dbReference>